<dbReference type="EMBL" id="FWWZ01000001">
    <property type="protein sequence ID" value="SMC08818.1"/>
    <property type="molecule type" value="Genomic_DNA"/>
</dbReference>
<evidence type="ECO:0000256" key="1">
    <source>
        <dbReference type="SAM" id="MobiDB-lite"/>
    </source>
</evidence>
<sequence length="567" mass="62635">MKKKLLIASGALALLGIILLILGLTYFKNRGELESKIYVRDAIMPMAYKVYGNPEVENGKYYLAKVVFHNSGKGYIKNLKISYRVPKFIEWTTPMEYGEVLPDQTVVDLFYPQFPEKILNILNATPAKLEIKYSYNDGVKNYEFVKRKNFQIRGRNELIYTDTPPEEISSVYDLYTNDKLISCFVTPEDPVIKYFTQQLQKNVLQGSTAGAGAGTQEVLRFMEALYNFERAAGIVYGGTLGLPEKIGDKITIVQHVRLPREVLTGGAGLCIELSTLFCSVAESAGLDTVIFTTENHAFPGVIVGNQIIAIEATGVGGAGLGGSLSFQQAVEVGMKNVQNFMSGMPINGARPISMLHINDLHRKGYRPPDLQDDPTLRKKIDEIFNKLIVGPAPSPSPAPMPSPAPSPSPAPMPTPSPVPTPAPSAQIYQDPSGLFSFQYPSNWQILPTPNPYVPYLKVLAVDPQGIQDAEVYIFNNTQNIDQAFSMLYNLTIQMGGQMNYQPAGEVNINGKVYKRYAGIKSSREMQVNWVGYFTHSSQGVVGFVLSSTSNQLNTPELILIKNSFKVR</sequence>
<evidence type="ECO:0000313" key="3">
    <source>
        <dbReference type="Proteomes" id="UP000192602"/>
    </source>
</evidence>
<name>A0A1W1WR80_9BACT</name>
<keyword evidence="3" id="KW-1185">Reference proteome</keyword>
<feature type="region of interest" description="Disordered" evidence="1">
    <location>
        <begin position="391"/>
        <end position="425"/>
    </location>
</feature>
<feature type="compositionally biased region" description="Pro residues" evidence="1">
    <location>
        <begin position="392"/>
        <end position="422"/>
    </location>
</feature>
<dbReference type="AlphaFoldDB" id="A0A1W1WR80"/>
<dbReference type="Proteomes" id="UP000192602">
    <property type="component" value="Unassembled WGS sequence"/>
</dbReference>
<evidence type="ECO:0000313" key="2">
    <source>
        <dbReference type="EMBL" id="SMC08818.1"/>
    </source>
</evidence>
<reference evidence="3" key="1">
    <citation type="submission" date="2017-04" db="EMBL/GenBank/DDBJ databases">
        <authorList>
            <person name="Varghese N."/>
            <person name="Submissions S."/>
        </authorList>
    </citation>
    <scope>NUCLEOTIDE SEQUENCE [LARGE SCALE GENOMIC DNA]</scope>
    <source>
        <strain evidence="3">DSM 16512</strain>
    </source>
</reference>
<dbReference type="RefSeq" id="WP_084275080.1">
    <property type="nucleotide sequence ID" value="NZ_AP026671.1"/>
</dbReference>
<proteinExistence type="predicted"/>
<organism evidence="2 3">
    <name type="scientific">Nitratiruptor tergarcus DSM 16512</name>
    <dbReference type="NCBI Taxonomy" id="1069081"/>
    <lineage>
        <taxon>Bacteria</taxon>
        <taxon>Pseudomonadati</taxon>
        <taxon>Campylobacterota</taxon>
        <taxon>Epsilonproteobacteria</taxon>
        <taxon>Nautiliales</taxon>
        <taxon>Nitratiruptoraceae</taxon>
        <taxon>Nitratiruptor</taxon>
    </lineage>
</organism>
<protein>
    <submittedName>
        <fullName evidence="2">Uncharacterized protein</fullName>
    </submittedName>
</protein>
<accession>A0A1W1WR80</accession>
<dbReference type="STRING" id="1069081.SAMN05660197_0592"/>
<gene>
    <name evidence="2" type="ORF">SAMN05660197_0592</name>
</gene>